<reference evidence="2" key="1">
    <citation type="submission" date="2013-10" db="EMBL/GenBank/DDBJ databases">
        <title>Genome sequencing of Onchocerca volvulus.</title>
        <authorList>
            <person name="Cotton J."/>
            <person name="Tsai J."/>
            <person name="Stanley E."/>
            <person name="Tracey A."/>
            <person name="Holroyd N."/>
            <person name="Lustigman S."/>
            <person name="Berriman M."/>
        </authorList>
    </citation>
    <scope>NUCLEOTIDE SEQUENCE</scope>
</reference>
<dbReference type="Proteomes" id="UP000024404">
    <property type="component" value="Unassembled WGS sequence"/>
</dbReference>
<dbReference type="AlphaFoldDB" id="A0A8R1TP82"/>
<protein>
    <submittedName>
        <fullName evidence="1">Uncharacterized protein</fullName>
    </submittedName>
</protein>
<evidence type="ECO:0000313" key="1">
    <source>
        <dbReference type="EnsemblMetazoa" id="OVOC2193.1"/>
    </source>
</evidence>
<dbReference type="EnsemblMetazoa" id="OVOC2193.1">
    <property type="protein sequence ID" value="OVOC2193.1"/>
    <property type="gene ID" value="WBGene00239002"/>
</dbReference>
<sequence length="41" mass="4876">MQSDMPEEEQNIMHEIRTDRSIFKAAYLLIIAWLCDGQKIH</sequence>
<proteinExistence type="predicted"/>
<dbReference type="EMBL" id="CMVM020000072">
    <property type="status" value="NOT_ANNOTATED_CDS"/>
    <property type="molecule type" value="Genomic_DNA"/>
</dbReference>
<reference evidence="1" key="2">
    <citation type="submission" date="2022-06" db="UniProtKB">
        <authorList>
            <consortium name="EnsemblMetazoa"/>
        </authorList>
    </citation>
    <scope>IDENTIFICATION</scope>
</reference>
<evidence type="ECO:0000313" key="2">
    <source>
        <dbReference type="Proteomes" id="UP000024404"/>
    </source>
</evidence>
<keyword evidence="2" id="KW-1185">Reference proteome</keyword>
<name>A0A8R1TP82_ONCVO</name>
<organism evidence="1 2">
    <name type="scientific">Onchocerca volvulus</name>
    <dbReference type="NCBI Taxonomy" id="6282"/>
    <lineage>
        <taxon>Eukaryota</taxon>
        <taxon>Metazoa</taxon>
        <taxon>Ecdysozoa</taxon>
        <taxon>Nematoda</taxon>
        <taxon>Chromadorea</taxon>
        <taxon>Rhabditida</taxon>
        <taxon>Spirurina</taxon>
        <taxon>Spiruromorpha</taxon>
        <taxon>Filarioidea</taxon>
        <taxon>Onchocercidae</taxon>
        <taxon>Onchocerca</taxon>
    </lineage>
</organism>
<accession>A0A8R1TP82</accession>